<dbReference type="InterPro" id="IPR000182">
    <property type="entry name" value="GNAT_dom"/>
</dbReference>
<evidence type="ECO:0000313" key="4">
    <source>
        <dbReference type="Proteomes" id="UP000185427"/>
    </source>
</evidence>
<dbReference type="InterPro" id="IPR051635">
    <property type="entry name" value="SNAT-like"/>
</dbReference>
<evidence type="ECO:0000256" key="1">
    <source>
        <dbReference type="ARBA" id="ARBA00022679"/>
    </source>
</evidence>
<evidence type="ECO:0000256" key="2">
    <source>
        <dbReference type="ARBA" id="ARBA00023315"/>
    </source>
</evidence>
<organism evidence="3 4">
    <name type="scientific">Limosilactobacillus fermentum</name>
    <name type="common">Lactobacillus fermentum</name>
    <dbReference type="NCBI Taxonomy" id="1613"/>
    <lineage>
        <taxon>Bacteria</taxon>
        <taxon>Bacillati</taxon>
        <taxon>Bacillota</taxon>
        <taxon>Bacilli</taxon>
        <taxon>Lactobacillales</taxon>
        <taxon>Lactobacillaceae</taxon>
        <taxon>Limosilactobacillus</taxon>
    </lineage>
</organism>
<dbReference type="EMBL" id="CP019030">
    <property type="protein sequence ID" value="APU45472.1"/>
    <property type="molecule type" value="Genomic_DNA"/>
</dbReference>
<dbReference type="InterPro" id="IPR016181">
    <property type="entry name" value="Acyl_CoA_acyltransferase"/>
</dbReference>
<dbReference type="RefSeq" id="WP_023465637.1">
    <property type="nucleotide sequence ID" value="NZ_CAXOPQ010000012.1"/>
</dbReference>
<dbReference type="Gene3D" id="3.40.630.30">
    <property type="match status" value="1"/>
</dbReference>
<dbReference type="PANTHER" id="PTHR10908:SF0">
    <property type="entry name" value="SEROTONIN N-ACETYLTRANSFERASE"/>
    <property type="match status" value="1"/>
</dbReference>
<keyword evidence="2" id="KW-0012">Acyltransferase</keyword>
<dbReference type="GeneID" id="83715263"/>
<gene>
    <name evidence="3" type="ORF">BUW47_02995</name>
</gene>
<reference evidence="3 4" key="1">
    <citation type="submission" date="2016-12" db="EMBL/GenBank/DDBJ databases">
        <title>Complete Genome Sequence of Lactobacillus fermentum Strain SNUV175, a Probiotic for Treatment of Bacterial Vaginosis.</title>
        <authorList>
            <person name="Lee S."/>
            <person name="You H.J."/>
            <person name="Kwon B."/>
            <person name="Ko G."/>
        </authorList>
    </citation>
    <scope>NUCLEOTIDE SEQUENCE [LARGE SCALE GENOMIC DNA]</scope>
    <source>
        <strain evidence="3 4">SNUV175</strain>
    </source>
</reference>
<dbReference type="AlphaFoldDB" id="A0A0F4HBC0"/>
<dbReference type="CDD" id="cd04301">
    <property type="entry name" value="NAT_SF"/>
    <property type="match status" value="1"/>
</dbReference>
<name>A0A0F4HBC0_LIMFE</name>
<dbReference type="Pfam" id="PF00583">
    <property type="entry name" value="Acetyltransf_1"/>
    <property type="match status" value="1"/>
</dbReference>
<dbReference type="OrthoDB" id="9800962at2"/>
<proteinExistence type="predicted"/>
<dbReference type="PATRIC" id="fig|1613.32.peg.1303"/>
<dbReference type="PROSITE" id="PS51186">
    <property type="entry name" value="GNAT"/>
    <property type="match status" value="1"/>
</dbReference>
<dbReference type="PANTHER" id="PTHR10908">
    <property type="entry name" value="SEROTONIN N-ACETYLTRANSFERASE"/>
    <property type="match status" value="1"/>
</dbReference>
<dbReference type="SUPFAM" id="SSF55729">
    <property type="entry name" value="Acyl-CoA N-acyltransferases (Nat)"/>
    <property type="match status" value="1"/>
</dbReference>
<evidence type="ECO:0000313" key="3">
    <source>
        <dbReference type="EMBL" id="APU45472.1"/>
    </source>
</evidence>
<sequence>MQITQASLTDLEQIMAIERAGFTPEEAGSRQAFIDRINHFPETFLVAKVGDTVLGFICGPALVGDVIEDWMYEPGVKSASHPSSVMVLSLAVAPANRSQGIGSQLLTALSKVATNLGCRQLTLTCLVDRIPFYERNGYQNHGVATSTHANEVWYNMIKPL</sequence>
<dbReference type="Proteomes" id="UP000185427">
    <property type="component" value="Chromosome"/>
</dbReference>
<protein>
    <submittedName>
        <fullName evidence="3">N-acetyltransferase</fullName>
    </submittedName>
</protein>
<keyword evidence="1 3" id="KW-0808">Transferase</keyword>
<accession>A0A0F4HBC0</accession>
<dbReference type="GO" id="GO:0008080">
    <property type="term" value="F:N-acetyltransferase activity"/>
    <property type="evidence" value="ECO:0007669"/>
    <property type="project" value="UniProtKB-ARBA"/>
</dbReference>